<dbReference type="EMBL" id="JANTQA010000048">
    <property type="protein sequence ID" value="KAJ3430926.1"/>
    <property type="molecule type" value="Genomic_DNA"/>
</dbReference>
<gene>
    <name evidence="2" type="ORF">M0812_02601</name>
</gene>
<accession>A0AAV7YQ45</accession>
<organism evidence="2 3">
    <name type="scientific">Anaeramoeba flamelloides</name>
    <dbReference type="NCBI Taxonomy" id="1746091"/>
    <lineage>
        <taxon>Eukaryota</taxon>
        <taxon>Metamonada</taxon>
        <taxon>Anaeramoebidae</taxon>
        <taxon>Anaeramoeba</taxon>
    </lineage>
</organism>
<proteinExistence type="predicted"/>
<dbReference type="AlphaFoldDB" id="A0AAV7YQ45"/>
<feature type="compositionally biased region" description="Basic residues" evidence="1">
    <location>
        <begin position="107"/>
        <end position="120"/>
    </location>
</feature>
<feature type="compositionally biased region" description="Basic and acidic residues" evidence="1">
    <location>
        <begin position="121"/>
        <end position="143"/>
    </location>
</feature>
<evidence type="ECO:0000313" key="3">
    <source>
        <dbReference type="Proteomes" id="UP001146793"/>
    </source>
</evidence>
<feature type="compositionally biased region" description="Basic and acidic residues" evidence="1">
    <location>
        <begin position="73"/>
        <end position="106"/>
    </location>
</feature>
<name>A0AAV7YQ45_9EUKA</name>
<sequence length="476" mass="56646">MYELQRAKRKENPIPRTLICSISSNDDDYSSDTKHYLPSDPETQDSDHFSSFLSPLYQDGYTGSHFRNSTNRYDCKPKKLKIKNEKSVKKNKIKDQQQKKENDQQQKKKTKKKKKKKKNKQKEIKDQVKENVKNKENVQKKQTDTPNNKTKTKPQKETASCYFTLESEESYQFDFTLVTPIKPLEEERASPNLFQKYNQFNKNDLDEPYFSNKNKIIKKNEKFRRRSINLFEFWEENQEDWKQKQTEKVNALKEKNTKDDQQEIKKRKKLHPNKELKQLLKNSVYIYSSPNDIKTMSDNNFQNKKLNKNKNEHTFNTLVHSPRKISQIQQKKIQKPENNIITRLNFLTRDPILKTPESQYIQDLKNNANYFDNKTNQTGFLSTLTSESELNSETFIQTSDHDFISKNIIYASDDNTKNNINGYNLKKKQLKKNVHLLNQSVNNNVVSKNKNTQEQKKEIRKQNMKKLEFINLEIKK</sequence>
<evidence type="ECO:0000256" key="1">
    <source>
        <dbReference type="SAM" id="MobiDB-lite"/>
    </source>
</evidence>
<feature type="region of interest" description="Disordered" evidence="1">
    <location>
        <begin position="1"/>
        <end position="155"/>
    </location>
</feature>
<dbReference type="Proteomes" id="UP001146793">
    <property type="component" value="Unassembled WGS sequence"/>
</dbReference>
<evidence type="ECO:0000313" key="2">
    <source>
        <dbReference type="EMBL" id="KAJ3430926.1"/>
    </source>
</evidence>
<comment type="caution">
    <text evidence="2">The sequence shown here is derived from an EMBL/GenBank/DDBJ whole genome shotgun (WGS) entry which is preliminary data.</text>
</comment>
<reference evidence="2" key="1">
    <citation type="submission" date="2022-08" db="EMBL/GenBank/DDBJ databases">
        <title>Novel sulphate-reducing endosymbionts in the free-living metamonad Anaeramoeba.</title>
        <authorList>
            <person name="Jerlstrom-Hultqvist J."/>
            <person name="Cepicka I."/>
            <person name="Gallot-Lavallee L."/>
            <person name="Salas-Leiva D."/>
            <person name="Curtis B.A."/>
            <person name="Zahonova K."/>
            <person name="Pipaliya S."/>
            <person name="Dacks J."/>
            <person name="Roger A.J."/>
        </authorList>
    </citation>
    <scope>NUCLEOTIDE SEQUENCE</scope>
    <source>
        <strain evidence="2">Busselton2</strain>
    </source>
</reference>
<protein>
    <submittedName>
        <fullName evidence="2">Uncharacterized protein</fullName>
    </submittedName>
</protein>